<dbReference type="InterPro" id="IPR017750">
    <property type="entry name" value="ATPase_T1SS"/>
</dbReference>
<dbReference type="Gene3D" id="3.40.50.300">
    <property type="entry name" value="P-loop containing nucleotide triphosphate hydrolases"/>
    <property type="match status" value="1"/>
</dbReference>
<dbReference type="Pfam" id="PF00005">
    <property type="entry name" value="ABC_tran"/>
    <property type="match status" value="1"/>
</dbReference>
<feature type="domain" description="ABC transmembrane type-1" evidence="12">
    <location>
        <begin position="160"/>
        <end position="438"/>
    </location>
</feature>
<dbReference type="FunFam" id="3.40.50.300:FF:000299">
    <property type="entry name" value="ABC transporter ATP-binding protein/permease"/>
    <property type="match status" value="1"/>
</dbReference>
<dbReference type="PROSITE" id="PS00211">
    <property type="entry name" value="ABC_TRANSPORTER_1"/>
    <property type="match status" value="1"/>
</dbReference>
<dbReference type="SUPFAM" id="SSF90123">
    <property type="entry name" value="ABC transporter transmembrane region"/>
    <property type="match status" value="1"/>
</dbReference>
<evidence type="ECO:0000256" key="5">
    <source>
        <dbReference type="ARBA" id="ARBA00022741"/>
    </source>
</evidence>
<dbReference type="GO" id="GO:0008233">
    <property type="term" value="F:peptidase activity"/>
    <property type="evidence" value="ECO:0007669"/>
    <property type="project" value="InterPro"/>
</dbReference>
<dbReference type="Pfam" id="PF00664">
    <property type="entry name" value="ABC_membrane"/>
    <property type="match status" value="1"/>
</dbReference>
<dbReference type="InterPro" id="IPR017871">
    <property type="entry name" value="ABC_transporter-like_CS"/>
</dbReference>
<evidence type="ECO:0000256" key="2">
    <source>
        <dbReference type="ARBA" id="ARBA00022448"/>
    </source>
</evidence>
<evidence type="ECO:0000256" key="3">
    <source>
        <dbReference type="ARBA" id="ARBA00022475"/>
    </source>
</evidence>
<evidence type="ECO:0000256" key="9">
    <source>
        <dbReference type="ARBA" id="ARBA00023136"/>
    </source>
</evidence>
<dbReference type="InterPro" id="IPR011527">
    <property type="entry name" value="ABC1_TM_dom"/>
</dbReference>
<dbReference type="EMBL" id="DS999411">
    <property type="protein sequence ID" value="EED36944.1"/>
    <property type="molecule type" value="Genomic_DNA"/>
</dbReference>
<dbReference type="GO" id="GO:0005524">
    <property type="term" value="F:ATP binding"/>
    <property type="evidence" value="ECO:0007669"/>
    <property type="project" value="UniProtKB-KW"/>
</dbReference>
<name>B8KRU3_9GAMM</name>
<evidence type="ECO:0000256" key="10">
    <source>
        <dbReference type="SAM" id="Phobius"/>
    </source>
</evidence>
<dbReference type="GO" id="GO:0016887">
    <property type="term" value="F:ATP hydrolysis activity"/>
    <property type="evidence" value="ECO:0007669"/>
    <property type="project" value="InterPro"/>
</dbReference>
<keyword evidence="9 10" id="KW-0472">Membrane</keyword>
<keyword evidence="3" id="KW-1003">Cell membrane</keyword>
<feature type="transmembrane region" description="Helical" evidence="10">
    <location>
        <begin position="160"/>
        <end position="182"/>
    </location>
</feature>
<evidence type="ECO:0000313" key="15">
    <source>
        <dbReference type="Proteomes" id="UP000004699"/>
    </source>
</evidence>
<keyword evidence="4 10" id="KW-0812">Transmembrane</keyword>
<dbReference type="Gene3D" id="3.90.70.10">
    <property type="entry name" value="Cysteine proteinases"/>
    <property type="match status" value="1"/>
</dbReference>
<comment type="subcellular location">
    <subcellularLocation>
        <location evidence="1">Cell membrane</location>
        <topology evidence="1">Multi-pass membrane protein</topology>
    </subcellularLocation>
</comment>
<dbReference type="GO" id="GO:0006508">
    <property type="term" value="P:proteolysis"/>
    <property type="evidence" value="ECO:0007669"/>
    <property type="project" value="InterPro"/>
</dbReference>
<keyword evidence="6" id="KW-0378">Hydrolase</keyword>
<gene>
    <name evidence="14" type="ORF">NOR51B_2897</name>
</gene>
<evidence type="ECO:0000256" key="1">
    <source>
        <dbReference type="ARBA" id="ARBA00004651"/>
    </source>
</evidence>
<dbReference type="InterPro" id="IPR005074">
    <property type="entry name" value="Peptidase_C39"/>
</dbReference>
<dbReference type="GO" id="GO:0015421">
    <property type="term" value="F:ABC-type oligopeptide transporter activity"/>
    <property type="evidence" value="ECO:0007669"/>
    <property type="project" value="TreeGrafter"/>
</dbReference>
<dbReference type="PROSITE" id="PS50929">
    <property type="entry name" value="ABC_TM1F"/>
    <property type="match status" value="1"/>
</dbReference>
<keyword evidence="7" id="KW-0067">ATP-binding</keyword>
<dbReference type="InterPro" id="IPR003593">
    <property type="entry name" value="AAA+_ATPase"/>
</dbReference>
<dbReference type="InterPro" id="IPR036640">
    <property type="entry name" value="ABC1_TM_sf"/>
</dbReference>
<keyword evidence="8 10" id="KW-1133">Transmembrane helix</keyword>
<proteinExistence type="predicted"/>
<dbReference type="eggNOG" id="COG2274">
    <property type="taxonomic scope" value="Bacteria"/>
</dbReference>
<dbReference type="PROSITE" id="PS50893">
    <property type="entry name" value="ABC_TRANSPORTER_2"/>
    <property type="match status" value="1"/>
</dbReference>
<organism evidence="14 15">
    <name type="scientific">Luminiphilus syltensis NOR5-1B</name>
    <dbReference type="NCBI Taxonomy" id="565045"/>
    <lineage>
        <taxon>Bacteria</taxon>
        <taxon>Pseudomonadati</taxon>
        <taxon>Pseudomonadota</taxon>
        <taxon>Gammaproteobacteria</taxon>
        <taxon>Cellvibrionales</taxon>
        <taxon>Halieaceae</taxon>
        <taxon>Luminiphilus</taxon>
    </lineage>
</organism>
<dbReference type="PROSITE" id="PS50990">
    <property type="entry name" value="PEPTIDASE_C39"/>
    <property type="match status" value="1"/>
</dbReference>
<accession>B8KRU3</accession>
<evidence type="ECO:0000256" key="8">
    <source>
        <dbReference type="ARBA" id="ARBA00022989"/>
    </source>
</evidence>
<dbReference type="AlphaFoldDB" id="B8KRU3"/>
<dbReference type="InterPro" id="IPR039421">
    <property type="entry name" value="Type_1_exporter"/>
</dbReference>
<evidence type="ECO:0008006" key="16">
    <source>
        <dbReference type="Google" id="ProtNLM"/>
    </source>
</evidence>
<dbReference type="NCBIfam" id="TIGR03375">
    <property type="entry name" value="type_I_sec_LssB"/>
    <property type="match status" value="1"/>
</dbReference>
<protein>
    <recommendedName>
        <fullName evidence="16">Type I secretion system permease/ATPase</fullName>
    </recommendedName>
</protein>
<dbReference type="SMART" id="SM00382">
    <property type="entry name" value="AAA"/>
    <property type="match status" value="1"/>
</dbReference>
<evidence type="ECO:0000259" key="13">
    <source>
        <dbReference type="PROSITE" id="PS50990"/>
    </source>
</evidence>
<sequence>MRSSEDDVLLQSLLLLAQHHGLPATPESLTGGLPTADEGLTPDLLVRAAKRAGLNARVRELAIDEIPDAVCPVILLLKDDRACVYYGADDNGNASVVFPGLIDTPITESMERLKEQASGYVMLGRPRFRFDDRVTEPEHRRDGHWFWSALRANLPVYRDVLFAAFFINVFALALPLFTMNVYDRVVPNAAFETLWMLAIGVFIVLVADLVLKMLRSYFLDLASRRVDVELSSKIMEQTMGMRLEHRPASVGSFAVNLRSFETLRDFITSATVTTIIDLPFAVIFFAVIAWIAWPVLIPVLVGVFILVTYALIMRPRLEKLTETTYQAGAMRNATLIESLTGVETLKSMGAESIMQRKWEDTTRFLAGVGVRQRLAQVSVTNVTMWCQQMVSIAVIVTGVYLISLGEMTMGGLIASTMLAGRSIQPFGQLANLITHFHNSKIALRTLDGLFATPVEHRAEGAFVSREKLRGDLEFKNVSFNYPNAETTSLRDVSIRIKAGEHVAILGRVGSGKSTLQKLAMGLYQPTEGEVLIDGVDLRQLEPREYRANVGYVPQDVTLFHGTLRDNLTLAHRGISDDALLRCAERSGLLDFVNRHPSGFDMSISERGDSVSGGQRRCISLARALVHEPDILLLDEPTGSMDNSTERLVIDQLKTFIEGRTLLVVTHRNSLLELVDRIIVMDSGKVVADGPRDAVMEALRQGRIGKAQ</sequence>
<feature type="transmembrane region" description="Helical" evidence="10">
    <location>
        <begin position="295"/>
        <end position="312"/>
    </location>
</feature>
<dbReference type="Pfam" id="PF03412">
    <property type="entry name" value="Peptidase_C39"/>
    <property type="match status" value="1"/>
</dbReference>
<dbReference type="SUPFAM" id="SSF52540">
    <property type="entry name" value="P-loop containing nucleoside triphosphate hydrolases"/>
    <property type="match status" value="1"/>
</dbReference>
<feature type="transmembrane region" description="Helical" evidence="10">
    <location>
        <begin position="194"/>
        <end position="214"/>
    </location>
</feature>
<evidence type="ECO:0000313" key="14">
    <source>
        <dbReference type="EMBL" id="EED36944.1"/>
    </source>
</evidence>
<evidence type="ECO:0000256" key="4">
    <source>
        <dbReference type="ARBA" id="ARBA00022692"/>
    </source>
</evidence>
<evidence type="ECO:0000259" key="11">
    <source>
        <dbReference type="PROSITE" id="PS50893"/>
    </source>
</evidence>
<dbReference type="PANTHER" id="PTHR43394:SF1">
    <property type="entry name" value="ATP-BINDING CASSETTE SUB-FAMILY B MEMBER 10, MITOCHONDRIAL"/>
    <property type="match status" value="1"/>
</dbReference>
<dbReference type="Gene3D" id="1.20.1560.10">
    <property type="entry name" value="ABC transporter type 1, transmembrane domain"/>
    <property type="match status" value="1"/>
</dbReference>
<dbReference type="InterPro" id="IPR027417">
    <property type="entry name" value="P-loop_NTPase"/>
</dbReference>
<dbReference type="CDD" id="cd03245">
    <property type="entry name" value="ABCC_bacteriocin_exporters"/>
    <property type="match status" value="1"/>
</dbReference>
<dbReference type="Proteomes" id="UP000004699">
    <property type="component" value="Unassembled WGS sequence"/>
</dbReference>
<feature type="domain" description="ABC transporter" evidence="11">
    <location>
        <begin position="472"/>
        <end position="707"/>
    </location>
</feature>
<dbReference type="PANTHER" id="PTHR43394">
    <property type="entry name" value="ATP-DEPENDENT PERMEASE MDL1, MITOCHONDRIAL"/>
    <property type="match status" value="1"/>
</dbReference>
<dbReference type="STRING" id="565045.NOR51B_2897"/>
<dbReference type="HOGENOM" id="CLU_000604_84_3_6"/>
<evidence type="ECO:0000256" key="6">
    <source>
        <dbReference type="ARBA" id="ARBA00022801"/>
    </source>
</evidence>
<keyword evidence="15" id="KW-1185">Reference proteome</keyword>
<keyword evidence="2" id="KW-0813">Transport</keyword>
<keyword evidence="5" id="KW-0547">Nucleotide-binding</keyword>
<evidence type="ECO:0000256" key="7">
    <source>
        <dbReference type="ARBA" id="ARBA00022840"/>
    </source>
</evidence>
<feature type="domain" description="Peptidase C39" evidence="13">
    <location>
        <begin position="2"/>
        <end position="124"/>
    </location>
</feature>
<dbReference type="GO" id="GO:0005886">
    <property type="term" value="C:plasma membrane"/>
    <property type="evidence" value="ECO:0007669"/>
    <property type="project" value="UniProtKB-SubCell"/>
</dbReference>
<evidence type="ECO:0000259" key="12">
    <source>
        <dbReference type="PROSITE" id="PS50929"/>
    </source>
</evidence>
<dbReference type="CDD" id="cd18587">
    <property type="entry name" value="ABC_6TM_LapB_like"/>
    <property type="match status" value="1"/>
</dbReference>
<dbReference type="OrthoDB" id="9806127at2"/>
<dbReference type="RefSeq" id="WP_009021685.1">
    <property type="nucleotide sequence ID" value="NZ_DS999411.1"/>
</dbReference>
<reference evidence="15" key="1">
    <citation type="journal article" date="2013" name="BMC Microbiol.">
        <title>Taxonomy and evolution of bacteriochlorophyll a-containing members of the OM60/NOR5 clade of marine gammaproteobacteria: description of Luminiphilus syltensis gen. nov., sp. nov., reclassification of Haliea rubra as Pseudohaliea rubra gen. nov., comb. nov., and emendation of Chromatocurvus halotolerans.</title>
        <authorList>
            <person name="Spring S."/>
            <person name="Riedel T."/>
            <person name="Sproer C."/>
            <person name="Yan S."/>
            <person name="Harder J."/>
            <person name="Fuchs B.M."/>
        </authorList>
    </citation>
    <scope>NUCLEOTIDE SEQUENCE [LARGE SCALE GENOMIC DNA]</scope>
    <source>
        <strain evidence="15">NOR51-B</strain>
    </source>
</reference>
<dbReference type="InterPro" id="IPR003439">
    <property type="entry name" value="ABC_transporter-like_ATP-bd"/>
</dbReference>
<feature type="transmembrane region" description="Helical" evidence="10">
    <location>
        <begin position="266"/>
        <end position="289"/>
    </location>
</feature>